<dbReference type="RefSeq" id="WP_377317726.1">
    <property type="nucleotide sequence ID" value="NZ_JBHSNF010000001.1"/>
</dbReference>
<organism evidence="2 3">
    <name type="scientific">Rhodanobacter ginsengisoli</name>
    <dbReference type="NCBI Taxonomy" id="418646"/>
    <lineage>
        <taxon>Bacteria</taxon>
        <taxon>Pseudomonadati</taxon>
        <taxon>Pseudomonadota</taxon>
        <taxon>Gammaproteobacteria</taxon>
        <taxon>Lysobacterales</taxon>
        <taxon>Rhodanobacteraceae</taxon>
        <taxon>Rhodanobacter</taxon>
    </lineage>
</organism>
<dbReference type="EMBL" id="JBHSNF010000001">
    <property type="protein sequence ID" value="MFC5525029.1"/>
    <property type="molecule type" value="Genomic_DNA"/>
</dbReference>
<protein>
    <submittedName>
        <fullName evidence="2">Uncharacterized protein</fullName>
    </submittedName>
</protein>
<evidence type="ECO:0000256" key="1">
    <source>
        <dbReference type="SAM" id="SignalP"/>
    </source>
</evidence>
<keyword evidence="3" id="KW-1185">Reference proteome</keyword>
<reference evidence="3" key="1">
    <citation type="journal article" date="2019" name="Int. J. Syst. Evol. Microbiol.">
        <title>The Global Catalogue of Microorganisms (GCM) 10K type strain sequencing project: providing services to taxonomists for standard genome sequencing and annotation.</title>
        <authorList>
            <consortium name="The Broad Institute Genomics Platform"/>
            <consortium name="The Broad Institute Genome Sequencing Center for Infectious Disease"/>
            <person name="Wu L."/>
            <person name="Ma J."/>
        </authorList>
    </citation>
    <scope>NUCLEOTIDE SEQUENCE [LARGE SCALE GENOMIC DNA]</scope>
    <source>
        <strain evidence="3">CGMCC 1.16619</strain>
    </source>
</reference>
<evidence type="ECO:0000313" key="3">
    <source>
        <dbReference type="Proteomes" id="UP001596114"/>
    </source>
</evidence>
<keyword evidence="1" id="KW-0732">Signal</keyword>
<accession>A0ABW0QJB5</accession>
<comment type="caution">
    <text evidence="2">The sequence shown here is derived from an EMBL/GenBank/DDBJ whole genome shotgun (WGS) entry which is preliminary data.</text>
</comment>
<dbReference type="Proteomes" id="UP001596114">
    <property type="component" value="Unassembled WGS sequence"/>
</dbReference>
<proteinExistence type="predicted"/>
<evidence type="ECO:0000313" key="2">
    <source>
        <dbReference type="EMBL" id="MFC5525029.1"/>
    </source>
</evidence>
<gene>
    <name evidence="2" type="ORF">ACFPPA_04675</name>
</gene>
<feature type="chain" id="PRO_5047540162" evidence="1">
    <location>
        <begin position="26"/>
        <end position="371"/>
    </location>
</feature>
<name>A0ABW0QJB5_9GAMM</name>
<feature type="signal peptide" evidence="1">
    <location>
        <begin position="1"/>
        <end position="25"/>
    </location>
</feature>
<sequence>MSVGRFGAGILCWLLASSLGGPAVAQLAPRLTGSIVLTQLEAARHDLAARAARLPQSSLGATSQHLASMADALRRTLGNDAVKPIDTIGTEAKGSAYRAYAAAQRARAYLDATRGCLDADATAMAEALASTVDLLAAASGSSKLQPVINGVETMDHRPLFVLRESRKEMAFALVGENLFDAQCESPLVTATDRQGRPQSVQPSVTGLSPSRIELKLPDSTGLPSGGYVLHVRSRRKAFLVGCTSQPEAIAAVQVAAPAKLSVSYSLTATCGAGHGGAGHAMPPIAGTMPDISGAGTVSQRIVIEGCTDPLSYAISAKVTFGDGHGEAIGPISQIASAGITAGLPGGLSLSWDPSVRQLFVRASGNSCKGIY</sequence>